<keyword evidence="3" id="KW-0175">Coiled coil</keyword>
<evidence type="ECO:0000256" key="2">
    <source>
        <dbReference type="RuleBase" id="RU003875"/>
    </source>
</evidence>
<dbReference type="PROSITE" id="PS00819">
    <property type="entry name" value="DPS_2"/>
    <property type="match status" value="1"/>
</dbReference>
<name>A0A096AWZ2_9BACT</name>
<dbReference type="CDD" id="cd01043">
    <property type="entry name" value="DPS"/>
    <property type="match status" value="1"/>
</dbReference>
<evidence type="ECO:0000256" key="3">
    <source>
        <dbReference type="SAM" id="Coils"/>
    </source>
</evidence>
<dbReference type="Proteomes" id="UP000029614">
    <property type="component" value="Unassembled WGS sequence"/>
</dbReference>
<dbReference type="InterPro" id="IPR012347">
    <property type="entry name" value="Ferritin-like"/>
</dbReference>
<dbReference type="OrthoDB" id="9797023at2"/>
<dbReference type="Pfam" id="PF00210">
    <property type="entry name" value="Ferritin"/>
    <property type="match status" value="1"/>
</dbReference>
<organism evidence="5 6">
    <name type="scientific">Prevotella amnii DNF00058</name>
    <dbReference type="NCBI Taxonomy" id="1401066"/>
    <lineage>
        <taxon>Bacteria</taxon>
        <taxon>Pseudomonadati</taxon>
        <taxon>Bacteroidota</taxon>
        <taxon>Bacteroidia</taxon>
        <taxon>Bacteroidales</taxon>
        <taxon>Prevotellaceae</taxon>
        <taxon>Prevotella</taxon>
    </lineage>
</organism>
<dbReference type="InterPro" id="IPR008331">
    <property type="entry name" value="Ferritin_DPS_dom"/>
</dbReference>
<dbReference type="GO" id="GO:0008199">
    <property type="term" value="F:ferric iron binding"/>
    <property type="evidence" value="ECO:0007669"/>
    <property type="project" value="InterPro"/>
</dbReference>
<dbReference type="PANTHER" id="PTHR42932:SF1">
    <property type="entry name" value="GENERAL STRESS PROTEIN 20U"/>
    <property type="match status" value="1"/>
</dbReference>
<proteinExistence type="inferred from homology"/>
<gene>
    <name evidence="5" type="ORF">HMPREF9302_08180</name>
</gene>
<dbReference type="PIRSF" id="PIRSF005900">
    <property type="entry name" value="Dps"/>
    <property type="match status" value="1"/>
</dbReference>
<dbReference type="InterPro" id="IPR002177">
    <property type="entry name" value="DPS_DNA-bd"/>
</dbReference>
<protein>
    <submittedName>
        <fullName evidence="5">DNA polymerase III subunit beta</fullName>
    </submittedName>
</protein>
<dbReference type="AlphaFoldDB" id="A0A096AWZ2"/>
<keyword evidence="6" id="KW-1185">Reference proteome</keyword>
<evidence type="ECO:0000259" key="4">
    <source>
        <dbReference type="Pfam" id="PF00210"/>
    </source>
</evidence>
<dbReference type="PANTHER" id="PTHR42932">
    <property type="entry name" value="GENERAL STRESS PROTEIN 20U"/>
    <property type="match status" value="1"/>
</dbReference>
<feature type="coiled-coil region" evidence="3">
    <location>
        <begin position="51"/>
        <end position="78"/>
    </location>
</feature>
<evidence type="ECO:0000256" key="1">
    <source>
        <dbReference type="ARBA" id="ARBA00009497"/>
    </source>
</evidence>
<comment type="caution">
    <text evidence="5">The sequence shown here is derived from an EMBL/GenBank/DDBJ whole genome shotgun (WGS) entry which is preliminary data.</text>
</comment>
<dbReference type="SUPFAM" id="SSF47240">
    <property type="entry name" value="Ferritin-like"/>
    <property type="match status" value="1"/>
</dbReference>
<dbReference type="EMBL" id="JRNU01000043">
    <property type="protein sequence ID" value="KGF51226.1"/>
    <property type="molecule type" value="Genomic_DNA"/>
</dbReference>
<feature type="domain" description="Ferritin/DPS" evidence="4">
    <location>
        <begin position="19"/>
        <end position="156"/>
    </location>
</feature>
<dbReference type="RefSeq" id="WP_008451107.1">
    <property type="nucleotide sequence ID" value="NZ_JRNU01000043.1"/>
</dbReference>
<dbReference type="InterPro" id="IPR009078">
    <property type="entry name" value="Ferritin-like_SF"/>
</dbReference>
<reference evidence="5 6" key="1">
    <citation type="submission" date="2014-07" db="EMBL/GenBank/DDBJ databases">
        <authorList>
            <person name="McCorrison J."/>
            <person name="Sanka R."/>
            <person name="Torralba M."/>
            <person name="Gillis M."/>
            <person name="Haft D.H."/>
            <person name="Methe B."/>
            <person name="Sutton G."/>
            <person name="Nelson K.E."/>
        </authorList>
    </citation>
    <scope>NUCLEOTIDE SEQUENCE [LARGE SCALE GENOMIC DNA]</scope>
    <source>
        <strain evidence="5 6">DNF00058</strain>
    </source>
</reference>
<sequence length="157" mass="17927">MKNLDVLALDKTKIEGVVNGLNQLLADLHVYYMNLRGLHWNVKGKSFFQLHAEYENQYNNVAEKIDEVAERLLQLDSKPENRFSELLKVATLKEENNKVNEVEGMKLILDTLKVLIAKEREIIAAAEEANDEVTTAMMSDFLVGQEKSVWMVNAYLA</sequence>
<comment type="similarity">
    <text evidence="1 2">Belongs to the Dps family.</text>
</comment>
<dbReference type="PROSITE" id="PS00818">
    <property type="entry name" value="DPS_1"/>
    <property type="match status" value="1"/>
</dbReference>
<dbReference type="Gene3D" id="1.20.1260.10">
    <property type="match status" value="1"/>
</dbReference>
<accession>A0A096AWZ2</accession>
<evidence type="ECO:0000313" key="6">
    <source>
        <dbReference type="Proteomes" id="UP000029614"/>
    </source>
</evidence>
<dbReference type="GO" id="GO:0016722">
    <property type="term" value="F:oxidoreductase activity, acting on metal ions"/>
    <property type="evidence" value="ECO:0007669"/>
    <property type="project" value="InterPro"/>
</dbReference>
<dbReference type="InterPro" id="IPR023188">
    <property type="entry name" value="DPS_DNA-bd_CS"/>
</dbReference>
<dbReference type="PRINTS" id="PR01346">
    <property type="entry name" value="HELNAPAPROT"/>
</dbReference>
<evidence type="ECO:0000313" key="5">
    <source>
        <dbReference type="EMBL" id="KGF51226.1"/>
    </source>
</evidence>